<evidence type="ECO:0000259" key="3">
    <source>
        <dbReference type="Pfam" id="PF01370"/>
    </source>
</evidence>
<keyword evidence="5" id="KW-1185">Reference proteome</keyword>
<reference evidence="4 5" key="1">
    <citation type="submission" date="2020-08" db="EMBL/GenBank/DDBJ databases">
        <title>Genomic Encyclopedia of Type Strains, Phase IV (KMG-IV): sequencing the most valuable type-strain genomes for metagenomic binning, comparative biology and taxonomic classification.</title>
        <authorList>
            <person name="Goeker M."/>
        </authorList>
    </citation>
    <scope>NUCLEOTIDE SEQUENCE [LARGE SCALE GENOMIC DNA]</scope>
    <source>
        <strain evidence="4 5">DSM 16268</strain>
    </source>
</reference>
<evidence type="ECO:0000313" key="5">
    <source>
        <dbReference type="Proteomes" id="UP000523821"/>
    </source>
</evidence>
<dbReference type="EMBL" id="JACHOO010000004">
    <property type="protein sequence ID" value="MBB5753069.1"/>
    <property type="molecule type" value="Genomic_DNA"/>
</dbReference>
<dbReference type="EC" id="5.1.3.2" evidence="4"/>
<comment type="caution">
    <text evidence="4">The sequence shown here is derived from an EMBL/GenBank/DDBJ whole genome shotgun (WGS) entry which is preliminary data.</text>
</comment>
<dbReference type="GO" id="GO:0003978">
    <property type="term" value="F:UDP-glucose 4-epimerase activity"/>
    <property type="evidence" value="ECO:0007669"/>
    <property type="project" value="UniProtKB-EC"/>
</dbReference>
<protein>
    <submittedName>
        <fullName evidence="4">UDP-glucose 4-epimerase</fullName>
        <ecNumber evidence="4">5.1.3.2</ecNumber>
    </submittedName>
</protein>
<comment type="similarity">
    <text evidence="2">Belongs to the NAD(P)-dependent epimerase/dehydratase family.</text>
</comment>
<accession>A0A7W9L1X3</accession>
<dbReference type="CDD" id="cd08946">
    <property type="entry name" value="SDR_e"/>
    <property type="match status" value="1"/>
</dbReference>
<evidence type="ECO:0000256" key="2">
    <source>
        <dbReference type="ARBA" id="ARBA00007637"/>
    </source>
</evidence>
<evidence type="ECO:0000313" key="4">
    <source>
        <dbReference type="EMBL" id="MBB5753069.1"/>
    </source>
</evidence>
<dbReference type="RefSeq" id="WP_183855537.1">
    <property type="nucleotide sequence ID" value="NZ_JACHOO010000004.1"/>
</dbReference>
<organism evidence="4 5">
    <name type="scientific">Prosthecomicrobium pneumaticum</name>
    <dbReference type="NCBI Taxonomy" id="81895"/>
    <lineage>
        <taxon>Bacteria</taxon>
        <taxon>Pseudomonadati</taxon>
        <taxon>Pseudomonadota</taxon>
        <taxon>Alphaproteobacteria</taxon>
        <taxon>Hyphomicrobiales</taxon>
        <taxon>Kaistiaceae</taxon>
        <taxon>Prosthecomicrobium</taxon>
    </lineage>
</organism>
<proteinExistence type="inferred from homology"/>
<evidence type="ECO:0000256" key="1">
    <source>
        <dbReference type="ARBA" id="ARBA00005125"/>
    </source>
</evidence>
<dbReference type="Proteomes" id="UP000523821">
    <property type="component" value="Unassembled WGS sequence"/>
</dbReference>
<dbReference type="SUPFAM" id="SSF51735">
    <property type="entry name" value="NAD(P)-binding Rossmann-fold domains"/>
    <property type="match status" value="1"/>
</dbReference>
<dbReference type="PANTHER" id="PTHR43000">
    <property type="entry name" value="DTDP-D-GLUCOSE 4,6-DEHYDRATASE-RELATED"/>
    <property type="match status" value="1"/>
</dbReference>
<name>A0A7W9L1X3_9HYPH</name>
<sequence>MNVLLTGGAGLLGMALRPLLAARGHRVTATDVTDYGRGDRDLAVLPLDDRAGFEALVARDGIEAIIHCGAISGPMLFKGQPVEIVQVNIDGTAMLLDLARIAGMRRFVFCSSISVYGDVGPARITEATPLRPTSVYGATKVAGEQLIRGFAAEYGLSGVALRIARVYGPYRRANCHLGNLVRDALAGRPTEIPCDPAFPYHYVYADDVAEAMIAALEVPTLPDFEYNVGTGVAHTMPEIAAIARGALPGADPRLVPGADDVPDRQTEFDVAKIARELGWRARFDLAAGLADHRRHVEAGAAA</sequence>
<dbReference type="Pfam" id="PF01370">
    <property type="entry name" value="Epimerase"/>
    <property type="match status" value="1"/>
</dbReference>
<feature type="domain" description="NAD-dependent epimerase/dehydratase" evidence="3">
    <location>
        <begin position="3"/>
        <end position="229"/>
    </location>
</feature>
<dbReference type="InterPro" id="IPR001509">
    <property type="entry name" value="Epimerase_deHydtase"/>
</dbReference>
<dbReference type="InterPro" id="IPR036291">
    <property type="entry name" value="NAD(P)-bd_dom_sf"/>
</dbReference>
<dbReference type="AlphaFoldDB" id="A0A7W9L1X3"/>
<comment type="pathway">
    <text evidence="1">Bacterial outer membrane biogenesis; LPS O-antigen biosynthesis.</text>
</comment>
<gene>
    <name evidence="4" type="ORF">GGQ63_002135</name>
</gene>
<keyword evidence="4" id="KW-0413">Isomerase</keyword>
<dbReference type="Gene3D" id="3.40.50.720">
    <property type="entry name" value="NAD(P)-binding Rossmann-like Domain"/>
    <property type="match status" value="1"/>
</dbReference>